<gene>
    <name evidence="7" type="ORF">SIDU_11810</name>
</gene>
<evidence type="ECO:0000256" key="2">
    <source>
        <dbReference type="ARBA" id="ARBA00022573"/>
    </source>
</evidence>
<organism evidence="7 8">
    <name type="scientific">Sphingobium indicum (strain DSM 16412 / CCM 7286 / MTCC 6364 / B90A)</name>
    <dbReference type="NCBI Taxonomy" id="861109"/>
    <lineage>
        <taxon>Bacteria</taxon>
        <taxon>Pseudomonadati</taxon>
        <taxon>Pseudomonadota</taxon>
        <taxon>Alphaproteobacteria</taxon>
        <taxon>Sphingomonadales</taxon>
        <taxon>Sphingomonadaceae</taxon>
        <taxon>Sphingobium</taxon>
    </lineage>
</organism>
<dbReference type="NCBIfam" id="TIGR02469">
    <property type="entry name" value="CbiT"/>
    <property type="match status" value="1"/>
</dbReference>
<keyword evidence="4 7" id="KW-0808">Transferase</keyword>
<feature type="domain" description="Tetrapyrrole methylase" evidence="6">
    <location>
        <begin position="10"/>
        <end position="194"/>
    </location>
</feature>
<dbReference type="SUPFAM" id="SSF53790">
    <property type="entry name" value="Tetrapyrrole methylase"/>
    <property type="match status" value="1"/>
</dbReference>
<dbReference type="InterPro" id="IPR035996">
    <property type="entry name" value="4pyrrol_Methylase_sf"/>
</dbReference>
<evidence type="ECO:0000256" key="4">
    <source>
        <dbReference type="ARBA" id="ARBA00022679"/>
    </source>
</evidence>
<dbReference type="AlphaFoldDB" id="A0A1L5BQS8"/>
<dbReference type="Pfam" id="PF00590">
    <property type="entry name" value="TP_methylase"/>
    <property type="match status" value="1"/>
</dbReference>
<dbReference type="PIRSF" id="PIRSF036428">
    <property type="entry name" value="CobL"/>
    <property type="match status" value="1"/>
</dbReference>
<dbReference type="InterPro" id="IPR000878">
    <property type="entry name" value="4pyrrol_Mease"/>
</dbReference>
<evidence type="ECO:0000256" key="1">
    <source>
        <dbReference type="ARBA" id="ARBA00004953"/>
    </source>
</evidence>
<dbReference type="InterPro" id="IPR006365">
    <property type="entry name" value="Cbl_synth_CobL"/>
</dbReference>
<dbReference type="SUPFAM" id="SSF53335">
    <property type="entry name" value="S-adenosyl-L-methionine-dependent methyltransferases"/>
    <property type="match status" value="1"/>
</dbReference>
<dbReference type="PANTHER" id="PTHR43182">
    <property type="entry name" value="COBALT-PRECORRIN-6B C(15)-METHYLTRANSFERASE (DECARBOXYLATING)"/>
    <property type="match status" value="1"/>
</dbReference>
<dbReference type="InterPro" id="IPR014008">
    <property type="entry name" value="Cbl_synth_MTase_CbiT"/>
</dbReference>
<keyword evidence="5" id="KW-0949">S-adenosyl-L-methionine</keyword>
<proteinExistence type="predicted"/>
<reference evidence="7 8" key="1">
    <citation type="journal article" date="2012" name="J. Bacteriol.">
        <title>Genome sequence of Sphingobium indicum B90A, a hexachlorocyclohexane-degrading bacterium.</title>
        <authorList>
            <person name="Anand S."/>
            <person name="Sangwan N."/>
            <person name="Lata P."/>
            <person name="Kaur J."/>
            <person name="Dua A."/>
            <person name="Singh A.K."/>
            <person name="Verma M."/>
            <person name="Kaur J."/>
            <person name="Khurana J.P."/>
            <person name="Khurana P."/>
            <person name="Mathur S."/>
            <person name="Lal R."/>
        </authorList>
    </citation>
    <scope>NUCLEOTIDE SEQUENCE [LARGE SCALE GENOMIC DNA]</scope>
    <source>
        <strain evidence="8">DSM 16412 / CCM 7286 / MTCC 6364 / B90A</strain>
    </source>
</reference>
<protein>
    <submittedName>
        <fullName evidence="7">Precorrin-6Y methyltransferase</fullName>
    </submittedName>
</protein>
<dbReference type="CDD" id="cd11644">
    <property type="entry name" value="Precorrin-6Y-MT"/>
    <property type="match status" value="1"/>
</dbReference>
<evidence type="ECO:0000256" key="3">
    <source>
        <dbReference type="ARBA" id="ARBA00022603"/>
    </source>
</evidence>
<sequence length="402" mass="42271">MADTPDAPWLTIVGIGEDGLNGLSPAARDALERAALVAGSPRHLALLPGLRAESLAWPVPFSAGVPMLLARRGDPTVLLASGDPFWFGAGSSITRHLRPDEWTAHPAPSTFSLAAARLGWALQDVECHGLHAAPLTRLRPGLAPGRRAILLLRDGPAVGQLAAWLTEQGFGGSILHVLEALGGPRERIRQCTAEAPDLADIAHPVAVGLSVAGEGRTLPCASGIPDDWFDHDGQITKRPARALTLSALAPCPGETLWDIGAGCGSVAIEWLLAHGSTQAIAFEVDPDRAARTRANALHLGVDRLTVMEGRAPDILTGRTRPEAVFIGGGLSQSLLAALFALPGGPTRLVANAVTLESEALLARWHADKGGDLLRIELAQAMPLGSRRGWRSAYPLVQWSVTL</sequence>
<dbReference type="KEGG" id="sinb:SIDU_11810"/>
<dbReference type="RefSeq" id="WP_007686052.1">
    <property type="nucleotide sequence ID" value="NZ_CP013070.1"/>
</dbReference>
<evidence type="ECO:0000313" key="8">
    <source>
        <dbReference type="Proteomes" id="UP000004550"/>
    </source>
</evidence>
<dbReference type="NCBIfam" id="TIGR02467">
    <property type="entry name" value="CbiE"/>
    <property type="match status" value="1"/>
</dbReference>
<evidence type="ECO:0000256" key="5">
    <source>
        <dbReference type="ARBA" id="ARBA00022691"/>
    </source>
</evidence>
<dbReference type="Proteomes" id="UP000004550">
    <property type="component" value="Chromosome"/>
</dbReference>
<dbReference type="EMBL" id="CP013070">
    <property type="protein sequence ID" value="APL95137.1"/>
    <property type="molecule type" value="Genomic_DNA"/>
</dbReference>
<dbReference type="UniPathway" id="UPA00148"/>
<keyword evidence="2" id="KW-0169">Cobalamin biosynthesis</keyword>
<dbReference type="InterPro" id="IPR029063">
    <property type="entry name" value="SAM-dependent_MTases_sf"/>
</dbReference>
<dbReference type="GO" id="GO:0009236">
    <property type="term" value="P:cobalamin biosynthetic process"/>
    <property type="evidence" value="ECO:0007669"/>
    <property type="project" value="UniProtKB-UniPathway"/>
</dbReference>
<dbReference type="PANTHER" id="PTHR43182:SF1">
    <property type="entry name" value="COBALT-PRECORRIN-7 C(5)-METHYLTRANSFERASE"/>
    <property type="match status" value="1"/>
</dbReference>
<name>A0A1L5BQS8_SPHIB</name>
<dbReference type="InterPro" id="IPR012818">
    <property type="entry name" value="CbiE"/>
</dbReference>
<accession>A0A1L5BQS8</accession>
<keyword evidence="3 7" id="KW-0489">Methyltransferase</keyword>
<dbReference type="Gene3D" id="3.40.1010.10">
    <property type="entry name" value="Cobalt-precorrin-4 Transmethylase, Domain 1"/>
    <property type="match status" value="1"/>
</dbReference>
<evidence type="ECO:0000259" key="6">
    <source>
        <dbReference type="Pfam" id="PF00590"/>
    </source>
</evidence>
<dbReference type="InterPro" id="IPR014777">
    <property type="entry name" value="4pyrrole_Mease_sub1"/>
</dbReference>
<dbReference type="GO" id="GO:0008276">
    <property type="term" value="F:protein methyltransferase activity"/>
    <property type="evidence" value="ECO:0007669"/>
    <property type="project" value="InterPro"/>
</dbReference>
<dbReference type="GO" id="GO:0032259">
    <property type="term" value="P:methylation"/>
    <property type="evidence" value="ECO:0007669"/>
    <property type="project" value="UniProtKB-KW"/>
</dbReference>
<dbReference type="InterPro" id="IPR050714">
    <property type="entry name" value="Cobalamin_biosynth_MTase"/>
</dbReference>
<comment type="pathway">
    <text evidence="1">Cofactor biosynthesis; adenosylcobalamin biosynthesis.</text>
</comment>
<dbReference type="Gene3D" id="3.40.50.150">
    <property type="entry name" value="Vaccinia Virus protein VP39"/>
    <property type="match status" value="1"/>
</dbReference>
<evidence type="ECO:0000313" key="7">
    <source>
        <dbReference type="EMBL" id="APL95137.1"/>
    </source>
</evidence>